<dbReference type="InterPro" id="IPR002130">
    <property type="entry name" value="Cyclophilin-type_PPIase_dom"/>
</dbReference>
<dbReference type="AlphaFoldDB" id="A0A8H8DI44"/>
<evidence type="ECO:0000256" key="3">
    <source>
        <dbReference type="ARBA" id="ARBA00023242"/>
    </source>
</evidence>
<evidence type="ECO:0000256" key="4">
    <source>
        <dbReference type="ARBA" id="ARBA00038509"/>
    </source>
</evidence>
<dbReference type="EMBL" id="JAEFCI010007335">
    <property type="protein sequence ID" value="KAG5459126.1"/>
    <property type="molecule type" value="Genomic_DNA"/>
</dbReference>
<dbReference type="GO" id="GO:0071013">
    <property type="term" value="C:catalytic step 2 spliceosome"/>
    <property type="evidence" value="ECO:0007669"/>
    <property type="project" value="TreeGrafter"/>
</dbReference>
<dbReference type="Pfam" id="PF00160">
    <property type="entry name" value="Pro_isomerase"/>
    <property type="match status" value="1"/>
</dbReference>
<dbReference type="InterPro" id="IPR029000">
    <property type="entry name" value="Cyclophilin-like_dom_sf"/>
</dbReference>
<keyword evidence="8" id="KW-1185">Reference proteome</keyword>
<evidence type="ECO:0000256" key="2">
    <source>
        <dbReference type="ARBA" id="ARBA00004123"/>
    </source>
</evidence>
<evidence type="ECO:0000256" key="5">
    <source>
        <dbReference type="SAM" id="MobiDB-lite"/>
    </source>
</evidence>
<dbReference type="Proteomes" id="UP000673691">
    <property type="component" value="Unassembled WGS sequence"/>
</dbReference>
<feature type="region of interest" description="Disordered" evidence="5">
    <location>
        <begin position="301"/>
        <end position="322"/>
    </location>
</feature>
<dbReference type="InterPro" id="IPR044666">
    <property type="entry name" value="Cyclophilin_A-like"/>
</dbReference>
<dbReference type="PANTHER" id="PTHR45625">
    <property type="entry name" value="PEPTIDYL-PROLYL CIS-TRANS ISOMERASE-RELATED"/>
    <property type="match status" value="1"/>
</dbReference>
<feature type="domain" description="PPIase cyclophilin-type" evidence="6">
    <location>
        <begin position="1"/>
        <end position="174"/>
    </location>
</feature>
<name>A0A8H8DI44_9FUNG</name>
<comment type="subcellular location">
    <subcellularLocation>
        <location evidence="2">Nucleus</location>
    </subcellularLocation>
</comment>
<feature type="region of interest" description="Disordered" evidence="5">
    <location>
        <begin position="245"/>
        <end position="280"/>
    </location>
</feature>
<comment type="catalytic activity">
    <reaction evidence="1">
        <text>[protein]-peptidylproline (omega=180) = [protein]-peptidylproline (omega=0)</text>
        <dbReference type="Rhea" id="RHEA:16237"/>
        <dbReference type="Rhea" id="RHEA-COMP:10747"/>
        <dbReference type="Rhea" id="RHEA-COMP:10748"/>
        <dbReference type="ChEBI" id="CHEBI:83833"/>
        <dbReference type="ChEBI" id="CHEBI:83834"/>
        <dbReference type="EC" id="5.2.1.8"/>
    </reaction>
</comment>
<evidence type="ECO:0000313" key="7">
    <source>
        <dbReference type="EMBL" id="KAG5459126.1"/>
    </source>
</evidence>
<comment type="similarity">
    <text evidence="4">Belongs to the cyclophilin-type PPIase family. CWC27 subfamily.</text>
</comment>
<dbReference type="PANTHER" id="PTHR45625:SF6">
    <property type="entry name" value="SPLICEOSOME-ASSOCIATED PROTEIN CWC27 HOMOLOG"/>
    <property type="match status" value="1"/>
</dbReference>
<dbReference type="PROSITE" id="PS50072">
    <property type="entry name" value="CSA_PPIASE_2"/>
    <property type="match status" value="1"/>
</dbReference>
<protein>
    <submittedName>
        <fullName evidence="7">Peptidyl-prolyl cis-trans isomerase CWC27</fullName>
    </submittedName>
</protein>
<proteinExistence type="inferred from homology"/>
<reference evidence="7 8" key="1">
    <citation type="journal article" name="Sci. Rep.">
        <title>Genome-scale phylogenetic analyses confirm Olpidium as the closest living zoosporic fungus to the non-flagellated, terrestrial fungi.</title>
        <authorList>
            <person name="Chang Y."/>
            <person name="Rochon D."/>
            <person name="Sekimoto S."/>
            <person name="Wang Y."/>
            <person name="Chovatia M."/>
            <person name="Sandor L."/>
            <person name="Salamov A."/>
            <person name="Grigoriev I.V."/>
            <person name="Stajich J.E."/>
            <person name="Spatafora J.W."/>
        </authorList>
    </citation>
    <scope>NUCLEOTIDE SEQUENCE [LARGE SCALE GENOMIC DNA]</scope>
    <source>
        <strain evidence="7">S191</strain>
    </source>
</reference>
<accession>A0A8H8DI44</accession>
<comment type="caution">
    <text evidence="7">The sequence shown here is derived from an EMBL/GenBank/DDBJ whole genome shotgun (WGS) entry which is preliminary data.</text>
</comment>
<dbReference type="SUPFAM" id="SSF50891">
    <property type="entry name" value="Cyclophilin-like"/>
    <property type="match status" value="1"/>
</dbReference>
<evidence type="ECO:0000313" key="8">
    <source>
        <dbReference type="Proteomes" id="UP000673691"/>
    </source>
</evidence>
<organism evidence="7 8">
    <name type="scientific">Olpidium bornovanus</name>
    <dbReference type="NCBI Taxonomy" id="278681"/>
    <lineage>
        <taxon>Eukaryota</taxon>
        <taxon>Fungi</taxon>
        <taxon>Fungi incertae sedis</taxon>
        <taxon>Olpidiomycota</taxon>
        <taxon>Olpidiomycotina</taxon>
        <taxon>Olpidiomycetes</taxon>
        <taxon>Olpidiales</taxon>
        <taxon>Olpidiaceae</taxon>
        <taxon>Olpidium</taxon>
    </lineage>
</organism>
<keyword evidence="7" id="KW-0413">Isomerase</keyword>
<gene>
    <name evidence="7" type="ORF">BJ554DRAFT_511</name>
</gene>
<dbReference type="GO" id="GO:0003755">
    <property type="term" value="F:peptidyl-prolyl cis-trans isomerase activity"/>
    <property type="evidence" value="ECO:0007669"/>
    <property type="project" value="UniProtKB-EC"/>
</dbReference>
<dbReference type="OrthoDB" id="442970at2759"/>
<evidence type="ECO:0000256" key="1">
    <source>
        <dbReference type="ARBA" id="ARBA00000971"/>
    </source>
</evidence>
<feature type="compositionally biased region" description="Basic and acidic residues" evidence="5">
    <location>
        <begin position="265"/>
        <end position="280"/>
    </location>
</feature>
<sequence>MSSIYIQEPPTKVRSFFPAAIRAHFRIPGSDGRRPALRRVVVKRDAKGVSELRAIVHASRATTTTLFSTVSLRDLLFREAIRRLRFVRRGLVGMASTGSHTNRSQFFITLDRADELTKANTLFARSRRSFSFDNSHHVGVQVAGDTVYNVLKAGELELDGERPIYPPRIISTEVAYNPFDDVIPRITAAEKLVAEQAARRRVQDASKKKAKEKKCARKNVGLLSFGDEAEALEAAESKSKMKIKSSHELLEDDPTLSCELPGNADKAREKTGALKEDKRSNEDAYVRVCFNVAFAVRTDLTGHPDKSAGRQGNAKISRALGP</sequence>
<evidence type="ECO:0000259" key="6">
    <source>
        <dbReference type="PROSITE" id="PS50072"/>
    </source>
</evidence>
<keyword evidence="3" id="KW-0539">Nucleus</keyword>
<dbReference type="Gene3D" id="2.40.100.10">
    <property type="entry name" value="Cyclophilin-like"/>
    <property type="match status" value="1"/>
</dbReference>